<comment type="caution">
    <text evidence="2">The sequence shown here is derived from an EMBL/GenBank/DDBJ whole genome shotgun (WGS) entry which is preliminary data.</text>
</comment>
<dbReference type="Proteomes" id="UP000663868">
    <property type="component" value="Unassembled WGS sequence"/>
</dbReference>
<name>A0A818X8Q0_9BILA</name>
<dbReference type="Proteomes" id="UP000663860">
    <property type="component" value="Unassembled WGS sequence"/>
</dbReference>
<dbReference type="EMBL" id="CAJNOE010000098">
    <property type="protein sequence ID" value="CAF0907794.1"/>
    <property type="molecule type" value="Genomic_DNA"/>
</dbReference>
<evidence type="ECO:0000313" key="1">
    <source>
        <dbReference type="EMBL" id="CAF0907794.1"/>
    </source>
</evidence>
<gene>
    <name evidence="1" type="ORF">IZO911_LOCUS12607</name>
    <name evidence="2" type="ORF">KXQ929_LOCUS13365</name>
</gene>
<evidence type="ECO:0000313" key="3">
    <source>
        <dbReference type="Proteomes" id="UP000663868"/>
    </source>
</evidence>
<organism evidence="2 3">
    <name type="scientific">Adineta steineri</name>
    <dbReference type="NCBI Taxonomy" id="433720"/>
    <lineage>
        <taxon>Eukaryota</taxon>
        <taxon>Metazoa</taxon>
        <taxon>Spiralia</taxon>
        <taxon>Gnathifera</taxon>
        <taxon>Rotifera</taxon>
        <taxon>Eurotatoria</taxon>
        <taxon>Bdelloidea</taxon>
        <taxon>Adinetida</taxon>
        <taxon>Adinetidae</taxon>
        <taxon>Adineta</taxon>
    </lineage>
</organism>
<accession>A0A818X8Q0</accession>
<evidence type="ECO:0000313" key="2">
    <source>
        <dbReference type="EMBL" id="CAF3736144.1"/>
    </source>
</evidence>
<sequence>MWWLKKLLKCCSYYFRSRKLPGNVIVEIFINDLIALIKQNKNLKLDNLLCDQAFRTARRCAKKKQIFHTSVTDLRYHEKFQAEYIFRSDQLLDAKTMYNLLEKHIKIENELINIHQLGIGGASTSDLSINYYVLRIYPVQIL</sequence>
<dbReference type="AlphaFoldDB" id="A0A818X8Q0"/>
<proteinExistence type="predicted"/>
<protein>
    <submittedName>
        <fullName evidence="2">Uncharacterized protein</fullName>
    </submittedName>
</protein>
<reference evidence="2" key="1">
    <citation type="submission" date="2021-02" db="EMBL/GenBank/DDBJ databases">
        <authorList>
            <person name="Nowell W R."/>
        </authorList>
    </citation>
    <scope>NUCLEOTIDE SEQUENCE</scope>
</reference>
<dbReference type="EMBL" id="CAJOBB010000712">
    <property type="protein sequence ID" value="CAF3736144.1"/>
    <property type="molecule type" value="Genomic_DNA"/>
</dbReference>